<dbReference type="Proteomes" id="UP000789405">
    <property type="component" value="Unassembled WGS sequence"/>
</dbReference>
<comment type="similarity">
    <text evidence="1">Belongs to the LAMTOR3 family.</text>
</comment>
<protein>
    <submittedName>
        <fullName evidence="2">2119_t:CDS:1</fullName>
    </submittedName>
</protein>
<keyword evidence="3" id="KW-1185">Reference proteome</keyword>
<dbReference type="Gene3D" id="3.30.450.30">
    <property type="entry name" value="Dynein light chain 2a, cytoplasmic"/>
    <property type="match status" value="1"/>
</dbReference>
<accession>A0A9N9FH86</accession>
<dbReference type="SMART" id="SM01278">
    <property type="entry name" value="MAPKK1_Int"/>
    <property type="match status" value="1"/>
</dbReference>
<comment type="caution">
    <text evidence="2">The sequence shown here is derived from an EMBL/GenBank/DDBJ whole genome shotgun (WGS) entry which is preliminary data.</text>
</comment>
<evidence type="ECO:0000256" key="1">
    <source>
        <dbReference type="ARBA" id="ARBA00005356"/>
    </source>
</evidence>
<dbReference type="GO" id="GO:0071230">
    <property type="term" value="P:cellular response to amino acid stimulus"/>
    <property type="evidence" value="ECO:0007669"/>
    <property type="project" value="TreeGrafter"/>
</dbReference>
<dbReference type="GO" id="GO:0032008">
    <property type="term" value="P:positive regulation of TOR signaling"/>
    <property type="evidence" value="ECO:0007669"/>
    <property type="project" value="TreeGrafter"/>
</dbReference>
<sequence>MGEELQSFLDKLLLRHVSLVKIDGLKAITITDQDGVILIKSVLNDVPPRMLEPAISTTFAAVSEQASKLGLKKNKSIVSLYELYQIVQFNHSPLITTLIADSNANTGVLLDLENELKDITDTIAVALSERHGISINVSG</sequence>
<organism evidence="2 3">
    <name type="scientific">Dentiscutata erythropus</name>
    <dbReference type="NCBI Taxonomy" id="1348616"/>
    <lineage>
        <taxon>Eukaryota</taxon>
        <taxon>Fungi</taxon>
        <taxon>Fungi incertae sedis</taxon>
        <taxon>Mucoromycota</taxon>
        <taxon>Glomeromycotina</taxon>
        <taxon>Glomeromycetes</taxon>
        <taxon>Diversisporales</taxon>
        <taxon>Gigasporaceae</taxon>
        <taxon>Dentiscutata</taxon>
    </lineage>
</organism>
<name>A0A9N9FH86_9GLOM</name>
<proteinExistence type="inferred from homology"/>
<evidence type="ECO:0000313" key="2">
    <source>
        <dbReference type="EMBL" id="CAG8536017.1"/>
    </source>
</evidence>
<reference evidence="2" key="1">
    <citation type="submission" date="2021-06" db="EMBL/GenBank/DDBJ databases">
        <authorList>
            <person name="Kallberg Y."/>
            <person name="Tangrot J."/>
            <person name="Rosling A."/>
        </authorList>
    </citation>
    <scope>NUCLEOTIDE SEQUENCE</scope>
    <source>
        <strain evidence="2">MA453B</strain>
    </source>
</reference>
<dbReference type="PANTHER" id="PTHR13378:SF1">
    <property type="entry name" value="RAGULATOR COMPLEX PROTEIN LAMTOR3"/>
    <property type="match status" value="1"/>
</dbReference>
<dbReference type="Pfam" id="PF08923">
    <property type="entry name" value="MAPKK1_Int"/>
    <property type="match status" value="1"/>
</dbReference>
<dbReference type="PANTHER" id="PTHR13378">
    <property type="entry name" value="REGULATOR COMPLEX PROTEIN LAMTOR3"/>
    <property type="match status" value="1"/>
</dbReference>
<evidence type="ECO:0000313" key="3">
    <source>
        <dbReference type="Proteomes" id="UP000789405"/>
    </source>
</evidence>
<dbReference type="EMBL" id="CAJVPY010001777">
    <property type="protein sequence ID" value="CAG8536017.1"/>
    <property type="molecule type" value="Genomic_DNA"/>
</dbReference>
<dbReference type="OrthoDB" id="343907at2759"/>
<gene>
    <name evidence="2" type="ORF">DERYTH_LOCUS4574</name>
</gene>
<dbReference type="SUPFAM" id="SSF103196">
    <property type="entry name" value="Roadblock/LC7 domain"/>
    <property type="match status" value="1"/>
</dbReference>
<dbReference type="AlphaFoldDB" id="A0A9N9FH86"/>
<dbReference type="InterPro" id="IPR015019">
    <property type="entry name" value="LAMTOR3"/>
</dbReference>
<dbReference type="GO" id="GO:0071986">
    <property type="term" value="C:Ragulator complex"/>
    <property type="evidence" value="ECO:0007669"/>
    <property type="project" value="TreeGrafter"/>
</dbReference>